<dbReference type="InterPro" id="IPR005467">
    <property type="entry name" value="His_kinase_dom"/>
</dbReference>
<organism evidence="8 9">
    <name type="scientific">Caballeronia insecticola</name>
    <dbReference type="NCBI Taxonomy" id="758793"/>
    <lineage>
        <taxon>Bacteria</taxon>
        <taxon>Pseudomonadati</taxon>
        <taxon>Pseudomonadota</taxon>
        <taxon>Betaproteobacteria</taxon>
        <taxon>Burkholderiales</taxon>
        <taxon>Burkholderiaceae</taxon>
        <taxon>Caballeronia</taxon>
    </lineage>
</organism>
<dbReference type="Gene3D" id="1.10.287.130">
    <property type="match status" value="1"/>
</dbReference>
<dbReference type="GO" id="GO:0000155">
    <property type="term" value="F:phosphorelay sensor kinase activity"/>
    <property type="evidence" value="ECO:0007669"/>
    <property type="project" value="InterPro"/>
</dbReference>
<keyword evidence="4" id="KW-0808">Transferase</keyword>
<dbReference type="EC" id="2.7.13.3" evidence="2"/>
<evidence type="ECO:0000256" key="4">
    <source>
        <dbReference type="ARBA" id="ARBA00022679"/>
    </source>
</evidence>
<dbReference type="SUPFAM" id="SSF55874">
    <property type="entry name" value="ATPase domain of HSP90 chaperone/DNA topoisomerase II/histidine kinase"/>
    <property type="match status" value="1"/>
</dbReference>
<dbReference type="SUPFAM" id="SSF47384">
    <property type="entry name" value="Homodimeric domain of signal transducing histidine kinase"/>
    <property type="match status" value="1"/>
</dbReference>
<protein>
    <recommendedName>
        <fullName evidence="2">histidine kinase</fullName>
        <ecNumber evidence="2">2.7.13.3</ecNumber>
    </recommendedName>
</protein>
<dbReference type="InterPro" id="IPR004358">
    <property type="entry name" value="Sig_transdc_His_kin-like_C"/>
</dbReference>
<dbReference type="PANTHER" id="PTHR43711">
    <property type="entry name" value="TWO-COMPONENT HISTIDINE KINASE"/>
    <property type="match status" value="1"/>
</dbReference>
<dbReference type="SMART" id="SM00387">
    <property type="entry name" value="HATPase_c"/>
    <property type="match status" value="1"/>
</dbReference>
<proteinExistence type="predicted"/>
<keyword evidence="6" id="KW-0902">Two-component regulatory system</keyword>
<dbReference type="EMBL" id="AP013059">
    <property type="protein sequence ID" value="BAN25671.1"/>
    <property type="molecule type" value="Genomic_DNA"/>
</dbReference>
<dbReference type="InterPro" id="IPR003661">
    <property type="entry name" value="HisK_dim/P_dom"/>
</dbReference>
<dbReference type="PATRIC" id="fig|758793.3.peg.3919"/>
<evidence type="ECO:0000259" key="7">
    <source>
        <dbReference type="PROSITE" id="PS50109"/>
    </source>
</evidence>
<dbReference type="PANTHER" id="PTHR43711:SF28">
    <property type="entry name" value="SENSOR HISTIDINE KINASE YXDK"/>
    <property type="match status" value="1"/>
</dbReference>
<dbReference type="Proteomes" id="UP000013966">
    <property type="component" value="Chromosome 2"/>
</dbReference>
<reference evidence="8 9" key="2">
    <citation type="journal article" date="2018" name="Int. J. Syst. Evol. Microbiol.">
        <title>Burkholderia insecticola sp. nov., a gut symbiotic bacterium of the bean bug Riptortus pedestris.</title>
        <authorList>
            <person name="Takeshita K."/>
            <person name="Tamaki H."/>
            <person name="Ohbayashi T."/>
            <person name="Meng X.-Y."/>
            <person name="Sone T."/>
            <person name="Mitani Y."/>
            <person name="Peeters C."/>
            <person name="Kikuchi Y."/>
            <person name="Vandamme P."/>
        </authorList>
    </citation>
    <scope>NUCLEOTIDE SEQUENCE [LARGE SCALE GENOMIC DNA]</scope>
    <source>
        <strain evidence="8">RPE64</strain>
    </source>
</reference>
<keyword evidence="5 8" id="KW-0418">Kinase</keyword>
<evidence type="ECO:0000313" key="9">
    <source>
        <dbReference type="Proteomes" id="UP000013966"/>
    </source>
</evidence>
<comment type="catalytic activity">
    <reaction evidence="1">
        <text>ATP + protein L-histidine = ADP + protein N-phospho-L-histidine.</text>
        <dbReference type="EC" id="2.7.13.3"/>
    </reaction>
</comment>
<name>R4X0Q1_9BURK</name>
<dbReference type="PRINTS" id="PR00344">
    <property type="entry name" value="BCTRLSENSOR"/>
</dbReference>
<evidence type="ECO:0000256" key="1">
    <source>
        <dbReference type="ARBA" id="ARBA00000085"/>
    </source>
</evidence>
<dbReference type="InterPro" id="IPR036890">
    <property type="entry name" value="HATPase_C_sf"/>
</dbReference>
<dbReference type="AlphaFoldDB" id="R4X0Q1"/>
<evidence type="ECO:0000256" key="5">
    <source>
        <dbReference type="ARBA" id="ARBA00022777"/>
    </source>
</evidence>
<accession>R4X0Q1</accession>
<dbReference type="Gene3D" id="3.30.565.10">
    <property type="entry name" value="Histidine kinase-like ATPase, C-terminal domain"/>
    <property type="match status" value="1"/>
</dbReference>
<dbReference type="KEGG" id="buo:BRPE64_BCDS10100"/>
<dbReference type="STRING" id="758793.BRPE64_BCDS10100"/>
<feature type="domain" description="Histidine kinase" evidence="7">
    <location>
        <begin position="190"/>
        <end position="401"/>
    </location>
</feature>
<keyword evidence="3" id="KW-0597">Phosphoprotein</keyword>
<dbReference type="PROSITE" id="PS50109">
    <property type="entry name" value="HIS_KIN"/>
    <property type="match status" value="1"/>
</dbReference>
<evidence type="ECO:0000256" key="2">
    <source>
        <dbReference type="ARBA" id="ARBA00012438"/>
    </source>
</evidence>
<sequence length="410" mass="45699">MSDTSVGGSNGLAAALREQQQALTEQWMKLVFGDQEVEHSDQLTYRQLADHLPGIFEEICVVLESHNMRDQEGAIERNARQHGQWRWKQGYRIDELVRELDLFRQVLLMAIGDYAGAHPDFTRADEEHARLMTDEVVSFVTLASIREAVGERDRKIDEYTGMLERANYELTLRQKLISDLYETRMQITRRVAHDLRNFLNVFSTALQLASRSPAKRDTALGLANRQVADMATLVDEIVEYSKVLGDDSVLTVEAFDLVGLFDELMQSCRLATEAKGLKLVGQLDPSLGSVASNRLKVKQVALNLLSNAIKYTSSGEILLSITAVEGERWKLLVADTGTGIGVADQERVFEEFERAADDDIPGAGLGLAIVKELSRALEGDLRFESAKGRGSVFEITFPMVLVPKDSAPPR</sequence>
<dbReference type="InterPro" id="IPR050736">
    <property type="entry name" value="Sensor_HK_Regulatory"/>
</dbReference>
<dbReference type="HOGENOM" id="CLU_047932_0_0_4"/>
<dbReference type="InterPro" id="IPR003594">
    <property type="entry name" value="HATPase_dom"/>
</dbReference>
<evidence type="ECO:0000256" key="6">
    <source>
        <dbReference type="ARBA" id="ARBA00023012"/>
    </source>
</evidence>
<gene>
    <name evidence="8" type="ORF">BRPE64_BCDS10100</name>
</gene>
<dbReference type="InterPro" id="IPR036097">
    <property type="entry name" value="HisK_dim/P_sf"/>
</dbReference>
<evidence type="ECO:0000313" key="8">
    <source>
        <dbReference type="EMBL" id="BAN25671.1"/>
    </source>
</evidence>
<dbReference type="CDD" id="cd00082">
    <property type="entry name" value="HisKA"/>
    <property type="match status" value="1"/>
</dbReference>
<dbReference type="Pfam" id="PF02518">
    <property type="entry name" value="HATPase_c"/>
    <property type="match status" value="1"/>
</dbReference>
<dbReference type="RefSeq" id="WP_016355101.1">
    <property type="nucleotide sequence ID" value="NC_021294.1"/>
</dbReference>
<dbReference type="OrthoDB" id="568844at2"/>
<evidence type="ECO:0000256" key="3">
    <source>
        <dbReference type="ARBA" id="ARBA00022553"/>
    </source>
</evidence>
<reference evidence="8 9" key="1">
    <citation type="journal article" date="2013" name="Genome Announc.">
        <title>Complete Genome Sequence of Burkholderia sp. Strain RPE64, Bacterial Symbiont of the Bean Bug Riptortus pedestris.</title>
        <authorList>
            <person name="Shibata T.F."/>
            <person name="Maeda T."/>
            <person name="Nikoh N."/>
            <person name="Yamaguchi K."/>
            <person name="Oshima K."/>
            <person name="Hattori M."/>
            <person name="Nishiyama T."/>
            <person name="Hasebe M."/>
            <person name="Fukatsu T."/>
            <person name="Kikuchi Y."/>
            <person name="Shigenobu S."/>
        </authorList>
    </citation>
    <scope>NUCLEOTIDE SEQUENCE [LARGE SCALE GENOMIC DNA]</scope>
</reference>
<keyword evidence="9" id="KW-1185">Reference proteome</keyword>